<evidence type="ECO:0000313" key="2">
    <source>
        <dbReference type="Proteomes" id="UP000054248"/>
    </source>
</evidence>
<dbReference type="EMBL" id="KN823243">
    <property type="protein sequence ID" value="KIO19073.1"/>
    <property type="molecule type" value="Genomic_DNA"/>
</dbReference>
<name>A0A0C3KC84_9AGAM</name>
<organism evidence="1 2">
    <name type="scientific">Tulasnella calospora MUT 4182</name>
    <dbReference type="NCBI Taxonomy" id="1051891"/>
    <lineage>
        <taxon>Eukaryota</taxon>
        <taxon>Fungi</taxon>
        <taxon>Dikarya</taxon>
        <taxon>Basidiomycota</taxon>
        <taxon>Agaricomycotina</taxon>
        <taxon>Agaricomycetes</taxon>
        <taxon>Cantharellales</taxon>
        <taxon>Tulasnellaceae</taxon>
        <taxon>Tulasnella</taxon>
    </lineage>
</organism>
<reference evidence="2" key="2">
    <citation type="submission" date="2015-01" db="EMBL/GenBank/DDBJ databases">
        <title>Evolutionary Origins and Diversification of the Mycorrhizal Mutualists.</title>
        <authorList>
            <consortium name="DOE Joint Genome Institute"/>
            <consortium name="Mycorrhizal Genomics Consortium"/>
            <person name="Kohler A."/>
            <person name="Kuo A."/>
            <person name="Nagy L.G."/>
            <person name="Floudas D."/>
            <person name="Copeland A."/>
            <person name="Barry K.W."/>
            <person name="Cichocki N."/>
            <person name="Veneault-Fourrey C."/>
            <person name="LaButti K."/>
            <person name="Lindquist E.A."/>
            <person name="Lipzen A."/>
            <person name="Lundell T."/>
            <person name="Morin E."/>
            <person name="Murat C."/>
            <person name="Riley R."/>
            <person name="Ohm R."/>
            <person name="Sun H."/>
            <person name="Tunlid A."/>
            <person name="Henrissat B."/>
            <person name="Grigoriev I.V."/>
            <person name="Hibbett D.S."/>
            <person name="Martin F."/>
        </authorList>
    </citation>
    <scope>NUCLEOTIDE SEQUENCE [LARGE SCALE GENOMIC DNA]</scope>
    <source>
        <strain evidence="2">MUT 4182</strain>
    </source>
</reference>
<protein>
    <submittedName>
        <fullName evidence="1">Uncharacterized protein</fullName>
    </submittedName>
</protein>
<sequence length="200" mass="21709">MNRHTSGFLLVEASSNNALEVEYDEEDDMDEPRTLYIPDHQVAHYDVLGIKWSRSNVANSTSGDASWKSEGLVATNPWKISSNSEGDVTISAMNGFTCMYSASTGTGAGVKFYKDKPAFNVASYRTDPPRYQATAACFCDGTLKHKLDSADKDGTVGAGAFSSSTAVRLPEVQTLGYIETLEENIVDVTIVPFCNMKHGL</sequence>
<dbReference type="AlphaFoldDB" id="A0A0C3KC84"/>
<reference evidence="1 2" key="1">
    <citation type="submission" date="2014-04" db="EMBL/GenBank/DDBJ databases">
        <authorList>
            <consortium name="DOE Joint Genome Institute"/>
            <person name="Kuo A."/>
            <person name="Girlanda M."/>
            <person name="Perotto S."/>
            <person name="Kohler A."/>
            <person name="Nagy L.G."/>
            <person name="Floudas D."/>
            <person name="Copeland A."/>
            <person name="Barry K.W."/>
            <person name="Cichocki N."/>
            <person name="Veneault-Fourrey C."/>
            <person name="LaButti K."/>
            <person name="Lindquist E.A."/>
            <person name="Lipzen A."/>
            <person name="Lundell T."/>
            <person name="Morin E."/>
            <person name="Murat C."/>
            <person name="Sun H."/>
            <person name="Tunlid A."/>
            <person name="Henrissat B."/>
            <person name="Grigoriev I.V."/>
            <person name="Hibbett D.S."/>
            <person name="Martin F."/>
            <person name="Nordberg H.P."/>
            <person name="Cantor M.N."/>
            <person name="Hua S.X."/>
        </authorList>
    </citation>
    <scope>NUCLEOTIDE SEQUENCE [LARGE SCALE GENOMIC DNA]</scope>
    <source>
        <strain evidence="1 2">MUT 4182</strain>
    </source>
</reference>
<dbReference type="HOGENOM" id="CLU_1367130_0_0_1"/>
<evidence type="ECO:0000313" key="1">
    <source>
        <dbReference type="EMBL" id="KIO19073.1"/>
    </source>
</evidence>
<dbReference type="Proteomes" id="UP000054248">
    <property type="component" value="Unassembled WGS sequence"/>
</dbReference>
<gene>
    <name evidence="1" type="ORF">M407DRAFT_11580</name>
</gene>
<accession>A0A0C3KC84</accession>
<proteinExistence type="predicted"/>
<keyword evidence="2" id="KW-1185">Reference proteome</keyword>